<dbReference type="AlphaFoldDB" id="A0A6I4SWK2"/>
<dbReference type="OrthoDB" id="7506955at2"/>
<dbReference type="EMBL" id="WTYM01000052">
    <property type="protein sequence ID" value="MXO60405.1"/>
    <property type="molecule type" value="Genomic_DNA"/>
</dbReference>
<reference evidence="2 3" key="1">
    <citation type="submission" date="2019-12" db="EMBL/GenBank/DDBJ databases">
        <title>Genomic-based taxomic classification of the family Erythrobacteraceae.</title>
        <authorList>
            <person name="Xu L."/>
        </authorList>
    </citation>
    <scope>NUCLEOTIDE SEQUENCE [LARGE SCALE GENOMIC DNA]</scope>
    <source>
        <strain evidence="2 3">MCCC 1K01500</strain>
    </source>
</reference>
<name>A0A6I4SWK2_9SPHN</name>
<organism evidence="2 3">
    <name type="scientific">Croceibacterium salegens</name>
    <dbReference type="NCBI Taxonomy" id="1737568"/>
    <lineage>
        <taxon>Bacteria</taxon>
        <taxon>Pseudomonadati</taxon>
        <taxon>Pseudomonadota</taxon>
        <taxon>Alphaproteobacteria</taxon>
        <taxon>Sphingomonadales</taxon>
        <taxon>Erythrobacteraceae</taxon>
        <taxon>Croceibacterium</taxon>
    </lineage>
</organism>
<dbReference type="Proteomes" id="UP000433652">
    <property type="component" value="Unassembled WGS sequence"/>
</dbReference>
<keyword evidence="3" id="KW-1185">Reference proteome</keyword>
<gene>
    <name evidence="2" type="ORF">GRI89_12745</name>
</gene>
<dbReference type="RefSeq" id="WP_159796201.1">
    <property type="nucleotide sequence ID" value="NZ_WTYM01000052.1"/>
</dbReference>
<evidence type="ECO:0000256" key="1">
    <source>
        <dbReference type="SAM" id="MobiDB-lite"/>
    </source>
</evidence>
<evidence type="ECO:0000313" key="3">
    <source>
        <dbReference type="Proteomes" id="UP000433652"/>
    </source>
</evidence>
<sequence>MNAVPPTMTPGKAGRASFGQGAAGASSRKWAALQEAANVVATLAGLEQERPGAEVRNFPALIKDAAKWRRELADQQIDDMTAMMQPGIAALLGVNARGADPRPAALALWREYVAARGAVLALLPPSGNMGPPRTA</sequence>
<accession>A0A6I4SWK2</accession>
<protein>
    <submittedName>
        <fullName evidence="2">Uncharacterized protein</fullName>
    </submittedName>
</protein>
<feature type="region of interest" description="Disordered" evidence="1">
    <location>
        <begin position="1"/>
        <end position="20"/>
    </location>
</feature>
<evidence type="ECO:0000313" key="2">
    <source>
        <dbReference type="EMBL" id="MXO60405.1"/>
    </source>
</evidence>
<comment type="caution">
    <text evidence="2">The sequence shown here is derived from an EMBL/GenBank/DDBJ whole genome shotgun (WGS) entry which is preliminary data.</text>
</comment>
<proteinExistence type="predicted"/>